<accession>A0ABR1E3V2</accession>
<dbReference type="Proteomes" id="UP001303046">
    <property type="component" value="Unassembled WGS sequence"/>
</dbReference>
<sequence length="74" mass="8702">MWSSTSSVIRLTAETSGKDDPRRSRVRVAIREKKSKYKLWWRTRQLEDRDAYLAAKREAKKAVSKAKSDRYKAV</sequence>
<comment type="caution">
    <text evidence="1">The sequence shown here is derived from an EMBL/GenBank/DDBJ whole genome shotgun (WGS) entry which is preliminary data.</text>
</comment>
<gene>
    <name evidence="1" type="primary">Necator_chrV.g20052</name>
    <name evidence="1" type="ORF">RB195_015260</name>
</gene>
<evidence type="ECO:0000313" key="1">
    <source>
        <dbReference type="EMBL" id="KAK6757326.1"/>
    </source>
</evidence>
<dbReference type="EMBL" id="JAVFWL010000005">
    <property type="protein sequence ID" value="KAK6757326.1"/>
    <property type="molecule type" value="Genomic_DNA"/>
</dbReference>
<name>A0ABR1E3V2_NECAM</name>
<proteinExistence type="predicted"/>
<organism evidence="1 2">
    <name type="scientific">Necator americanus</name>
    <name type="common">Human hookworm</name>
    <dbReference type="NCBI Taxonomy" id="51031"/>
    <lineage>
        <taxon>Eukaryota</taxon>
        <taxon>Metazoa</taxon>
        <taxon>Ecdysozoa</taxon>
        <taxon>Nematoda</taxon>
        <taxon>Chromadorea</taxon>
        <taxon>Rhabditida</taxon>
        <taxon>Rhabditina</taxon>
        <taxon>Rhabditomorpha</taxon>
        <taxon>Strongyloidea</taxon>
        <taxon>Ancylostomatidae</taxon>
        <taxon>Bunostominae</taxon>
        <taxon>Necator</taxon>
    </lineage>
</organism>
<protein>
    <submittedName>
        <fullName evidence="1">Uncharacterized protein</fullName>
    </submittedName>
</protein>
<evidence type="ECO:0000313" key="2">
    <source>
        <dbReference type="Proteomes" id="UP001303046"/>
    </source>
</evidence>
<keyword evidence="2" id="KW-1185">Reference proteome</keyword>
<reference evidence="1 2" key="1">
    <citation type="submission" date="2023-08" db="EMBL/GenBank/DDBJ databases">
        <title>A Necator americanus chromosomal reference genome.</title>
        <authorList>
            <person name="Ilik V."/>
            <person name="Petrzelkova K.J."/>
            <person name="Pardy F."/>
            <person name="Fuh T."/>
            <person name="Niatou-Singa F.S."/>
            <person name="Gouil Q."/>
            <person name="Baker L."/>
            <person name="Ritchie M.E."/>
            <person name="Jex A.R."/>
            <person name="Gazzola D."/>
            <person name="Li H."/>
            <person name="Toshio Fujiwara R."/>
            <person name="Zhan B."/>
            <person name="Aroian R.V."/>
            <person name="Pafco B."/>
            <person name="Schwarz E.M."/>
        </authorList>
    </citation>
    <scope>NUCLEOTIDE SEQUENCE [LARGE SCALE GENOMIC DNA]</scope>
    <source>
        <strain evidence="1 2">Aroian</strain>
        <tissue evidence="1">Whole animal</tissue>
    </source>
</reference>